<dbReference type="InterPro" id="IPR029056">
    <property type="entry name" value="Ribokinase-like"/>
</dbReference>
<dbReference type="RefSeq" id="WP_263371753.1">
    <property type="nucleotide sequence ID" value="NZ_JAGSYD010000003.1"/>
</dbReference>
<proteinExistence type="inferred from homology"/>
<feature type="binding site" evidence="12">
    <location>
        <position position="184"/>
    </location>
    <ligand>
        <name>ATP</name>
        <dbReference type="ChEBI" id="CHEBI:30616"/>
    </ligand>
</feature>
<dbReference type="InterPro" id="IPR011611">
    <property type="entry name" value="PfkB_dom"/>
</dbReference>
<dbReference type="GO" id="GO:0004747">
    <property type="term" value="F:ribokinase activity"/>
    <property type="evidence" value="ECO:0007669"/>
    <property type="project" value="UniProtKB-EC"/>
</dbReference>
<evidence type="ECO:0000259" key="13">
    <source>
        <dbReference type="Pfam" id="PF00294"/>
    </source>
</evidence>
<dbReference type="HAMAP" id="MF_01987">
    <property type="entry name" value="Ribokinase"/>
    <property type="match status" value="1"/>
</dbReference>
<keyword evidence="7 12" id="KW-0418">Kinase</keyword>
<keyword evidence="4 12" id="KW-0808">Transferase</keyword>
<evidence type="ECO:0000256" key="3">
    <source>
        <dbReference type="ARBA" id="ARBA00016943"/>
    </source>
</evidence>
<keyword evidence="9 12" id="KW-0460">Magnesium</keyword>
<evidence type="ECO:0000313" key="14">
    <source>
        <dbReference type="EMBL" id="MFC6645377.1"/>
    </source>
</evidence>
<comment type="catalytic activity">
    <reaction evidence="12">
        <text>D-ribose + ATP = D-ribose 5-phosphate + ADP + H(+)</text>
        <dbReference type="Rhea" id="RHEA:13697"/>
        <dbReference type="ChEBI" id="CHEBI:15378"/>
        <dbReference type="ChEBI" id="CHEBI:30616"/>
        <dbReference type="ChEBI" id="CHEBI:47013"/>
        <dbReference type="ChEBI" id="CHEBI:78346"/>
        <dbReference type="ChEBI" id="CHEBI:456216"/>
        <dbReference type="EC" id="2.7.1.15"/>
    </reaction>
</comment>
<comment type="caution">
    <text evidence="12">Lacks conserved residue(s) required for the propagation of feature annotation.</text>
</comment>
<evidence type="ECO:0000256" key="4">
    <source>
        <dbReference type="ARBA" id="ARBA00022679"/>
    </source>
</evidence>
<feature type="binding site" evidence="12">
    <location>
        <position position="298"/>
    </location>
    <ligand>
        <name>K(+)</name>
        <dbReference type="ChEBI" id="CHEBI:29103"/>
    </ligand>
</feature>
<feature type="binding site" evidence="12">
    <location>
        <position position="289"/>
    </location>
    <ligand>
        <name>K(+)</name>
        <dbReference type="ChEBI" id="CHEBI:29103"/>
    </ligand>
</feature>
<keyword evidence="11 12" id="KW-0119">Carbohydrate metabolism</keyword>
<name>A0ABW1Z7K9_9BACT</name>
<comment type="similarity">
    <text evidence="12">Belongs to the carbohydrate kinase PfkB family. Ribokinase subfamily.</text>
</comment>
<comment type="function">
    <text evidence="12">Catalyzes the phosphorylation of ribose at O-5 in a reaction requiring ATP and magnesium. The resulting D-ribose-5-phosphate can then be used either for sythesis of nucleotides, histidine, and tryptophan, or as a component of the pentose phosphate pathway.</text>
</comment>
<reference evidence="15" key="1">
    <citation type="journal article" date="2019" name="Int. J. Syst. Evol. Microbiol.">
        <title>The Global Catalogue of Microorganisms (GCM) 10K type strain sequencing project: providing services to taxonomists for standard genome sequencing and annotation.</title>
        <authorList>
            <consortium name="The Broad Institute Genomics Platform"/>
            <consortium name="The Broad Institute Genome Sequencing Center for Infectious Disease"/>
            <person name="Wu L."/>
            <person name="Ma J."/>
        </authorList>
    </citation>
    <scope>NUCLEOTIDE SEQUENCE [LARGE SCALE GENOMIC DNA]</scope>
    <source>
        <strain evidence="15">CGMCC 1.16026</strain>
    </source>
</reference>
<feature type="active site" description="Proton acceptor" evidence="12">
    <location>
        <position position="259"/>
    </location>
</feature>
<evidence type="ECO:0000256" key="8">
    <source>
        <dbReference type="ARBA" id="ARBA00022840"/>
    </source>
</evidence>
<dbReference type="NCBIfam" id="TIGR02152">
    <property type="entry name" value="D_ribokin_bact"/>
    <property type="match status" value="1"/>
</dbReference>
<evidence type="ECO:0000256" key="9">
    <source>
        <dbReference type="ARBA" id="ARBA00022842"/>
    </source>
</evidence>
<comment type="subcellular location">
    <subcellularLocation>
        <location evidence="12">Cytoplasm</location>
    </subcellularLocation>
</comment>
<comment type="similarity">
    <text evidence="1">Belongs to the carbohydrate kinase pfkB family.</text>
</comment>
<organism evidence="14 15">
    <name type="scientific">Granulicella cerasi</name>
    <dbReference type="NCBI Taxonomy" id="741063"/>
    <lineage>
        <taxon>Bacteria</taxon>
        <taxon>Pseudomonadati</taxon>
        <taxon>Acidobacteriota</taxon>
        <taxon>Terriglobia</taxon>
        <taxon>Terriglobales</taxon>
        <taxon>Acidobacteriaceae</taxon>
        <taxon>Granulicella</taxon>
    </lineage>
</organism>
<feature type="binding site" evidence="12">
    <location>
        <begin position="40"/>
        <end position="44"/>
    </location>
    <ligand>
        <name>substrate</name>
    </ligand>
</feature>
<dbReference type="PANTHER" id="PTHR10584">
    <property type="entry name" value="SUGAR KINASE"/>
    <property type="match status" value="1"/>
</dbReference>
<gene>
    <name evidence="12 14" type="primary">rbsK</name>
    <name evidence="14" type="ORF">ACFQBQ_07210</name>
</gene>
<feature type="binding site" evidence="12">
    <location>
        <position position="259"/>
    </location>
    <ligand>
        <name>substrate</name>
    </ligand>
</feature>
<comment type="cofactor">
    <cofactor evidence="12">
        <name>Mg(2+)</name>
        <dbReference type="ChEBI" id="CHEBI:18420"/>
    </cofactor>
    <text evidence="12">Requires a divalent cation, most likely magnesium in vivo, as an electrophilic catalyst to aid phosphoryl group transfer. It is the chelate of the metal and the nucleotide that is the actual substrate.</text>
</comment>
<feature type="binding site" evidence="12">
    <location>
        <position position="294"/>
    </location>
    <ligand>
        <name>K(+)</name>
        <dbReference type="ChEBI" id="CHEBI:29103"/>
    </ligand>
</feature>
<dbReference type="PROSITE" id="PS00584">
    <property type="entry name" value="PFKB_KINASES_2"/>
    <property type="match status" value="1"/>
</dbReference>
<dbReference type="CDD" id="cd01174">
    <property type="entry name" value="ribokinase"/>
    <property type="match status" value="1"/>
</dbReference>
<comment type="caution">
    <text evidence="14">The sequence shown here is derived from an EMBL/GenBank/DDBJ whole genome shotgun (WGS) entry which is preliminary data.</text>
</comment>
<evidence type="ECO:0000256" key="10">
    <source>
        <dbReference type="ARBA" id="ARBA00022958"/>
    </source>
</evidence>
<feature type="binding site" evidence="12">
    <location>
        <position position="292"/>
    </location>
    <ligand>
        <name>K(+)</name>
        <dbReference type="ChEBI" id="CHEBI:29103"/>
    </ligand>
</feature>
<evidence type="ECO:0000256" key="6">
    <source>
        <dbReference type="ARBA" id="ARBA00022741"/>
    </source>
</evidence>
<protein>
    <recommendedName>
        <fullName evidence="3 12">Ribokinase</fullName>
        <shortName evidence="12">RK</shortName>
        <ecNumber evidence="2 12">2.7.1.15</ecNumber>
    </recommendedName>
</protein>
<comment type="pathway">
    <text evidence="12">Carbohydrate metabolism; D-ribose degradation; D-ribose 5-phosphate from beta-D-ribopyranose: step 2/2.</text>
</comment>
<keyword evidence="15" id="KW-1185">Reference proteome</keyword>
<feature type="binding site" evidence="12">
    <location>
        <begin position="12"/>
        <end position="14"/>
    </location>
    <ligand>
        <name>substrate</name>
    </ligand>
</feature>
<dbReference type="InterPro" id="IPR002139">
    <property type="entry name" value="Ribo/fructo_kinase"/>
</dbReference>
<keyword evidence="6 12" id="KW-0547">Nucleotide-binding</keyword>
<evidence type="ECO:0000256" key="11">
    <source>
        <dbReference type="ARBA" id="ARBA00023277"/>
    </source>
</evidence>
<dbReference type="InterPro" id="IPR011877">
    <property type="entry name" value="Ribokinase"/>
</dbReference>
<dbReference type="SUPFAM" id="SSF53613">
    <property type="entry name" value="Ribokinase-like"/>
    <property type="match status" value="1"/>
</dbReference>
<sequence>MKKKIVVVGSLNLDLVANVERMPAEGETMLGQAFATYPGGKGANQAVAAAKLGGEVMMVGRLGNDLFAEELRRELANVGVNARCVENVECASGSAVILVTPQGANSIVVIPGANATLRPEDLDDYTDVFRDAGVILSQLEIPLDTVERLGQIAAELNVPFVLDPAPVQALSAATLRCVTWLTPNETETQLLLQQLGYSVDDSLSEDAVHAAADRLLATGARNVILKLGGRGIYLAGADVAGEFVSPFVVKAVDTTAAGDAFNGGFAYGLTRGMAPVEAAKFACAVAAVSVTRVGAQPSMPTLQEAETLLGVPVAS</sequence>
<evidence type="ECO:0000256" key="7">
    <source>
        <dbReference type="ARBA" id="ARBA00022777"/>
    </source>
</evidence>
<evidence type="ECO:0000256" key="2">
    <source>
        <dbReference type="ARBA" id="ARBA00012035"/>
    </source>
</evidence>
<dbReference type="Proteomes" id="UP001596391">
    <property type="component" value="Unassembled WGS sequence"/>
</dbReference>
<feature type="domain" description="Carbohydrate kinase PfkB" evidence="13">
    <location>
        <begin position="3"/>
        <end position="301"/>
    </location>
</feature>
<evidence type="ECO:0000256" key="5">
    <source>
        <dbReference type="ARBA" id="ARBA00022723"/>
    </source>
</evidence>
<evidence type="ECO:0000313" key="15">
    <source>
        <dbReference type="Proteomes" id="UP001596391"/>
    </source>
</evidence>
<feature type="binding site" evidence="12">
    <location>
        <begin position="226"/>
        <end position="231"/>
    </location>
    <ligand>
        <name>ATP</name>
        <dbReference type="ChEBI" id="CHEBI:30616"/>
    </ligand>
</feature>
<dbReference type="PRINTS" id="PR00990">
    <property type="entry name" value="RIBOKINASE"/>
</dbReference>
<keyword evidence="8 12" id="KW-0067">ATP-binding</keyword>
<dbReference type="Pfam" id="PF00294">
    <property type="entry name" value="PfkB"/>
    <property type="match status" value="1"/>
</dbReference>
<dbReference type="Gene3D" id="3.40.1190.20">
    <property type="match status" value="1"/>
</dbReference>
<keyword evidence="12" id="KW-0963">Cytoplasm</keyword>
<dbReference type="InterPro" id="IPR002173">
    <property type="entry name" value="Carboh/pur_kinase_PfkB_CS"/>
</dbReference>
<feature type="binding site" evidence="12">
    <location>
        <position position="253"/>
    </location>
    <ligand>
        <name>K(+)</name>
        <dbReference type="ChEBI" id="CHEBI:29103"/>
    </ligand>
</feature>
<evidence type="ECO:0000256" key="1">
    <source>
        <dbReference type="ARBA" id="ARBA00005380"/>
    </source>
</evidence>
<dbReference type="PANTHER" id="PTHR10584:SF166">
    <property type="entry name" value="RIBOKINASE"/>
    <property type="match status" value="1"/>
</dbReference>
<feature type="binding site" evidence="12">
    <location>
        <position position="140"/>
    </location>
    <ligand>
        <name>substrate</name>
    </ligand>
</feature>
<feature type="binding site" evidence="12">
    <location>
        <position position="255"/>
    </location>
    <ligand>
        <name>K(+)</name>
        <dbReference type="ChEBI" id="CHEBI:29103"/>
    </ligand>
</feature>
<comment type="subunit">
    <text evidence="12">Homodimer.</text>
</comment>
<comment type="activity regulation">
    <text evidence="12">Activated by a monovalent cation that binds near, but not in, the active site. The most likely occupant of the site in vivo is potassium. Ion binding induces a conformational change that may alter substrate affinity.</text>
</comment>
<dbReference type="EMBL" id="JBHSWI010000001">
    <property type="protein sequence ID" value="MFC6645377.1"/>
    <property type="molecule type" value="Genomic_DNA"/>
</dbReference>
<feature type="binding site" evidence="12">
    <location>
        <begin position="258"/>
        <end position="259"/>
    </location>
    <ligand>
        <name>ATP</name>
        <dbReference type="ChEBI" id="CHEBI:30616"/>
    </ligand>
</feature>
<accession>A0ABW1Z7K9</accession>
<dbReference type="EC" id="2.7.1.15" evidence="2 12"/>
<evidence type="ECO:0000256" key="12">
    <source>
        <dbReference type="HAMAP-Rule" id="MF_01987"/>
    </source>
</evidence>
<keyword evidence="10 12" id="KW-0630">Potassium</keyword>
<keyword evidence="5 12" id="KW-0479">Metal-binding</keyword>